<feature type="region of interest" description="Disordered" evidence="1">
    <location>
        <begin position="319"/>
        <end position="340"/>
    </location>
</feature>
<evidence type="ECO:0000256" key="1">
    <source>
        <dbReference type="SAM" id="MobiDB-lite"/>
    </source>
</evidence>
<sequence length="420" mass="45467">MVIIDSKAPLPEDRVPTDAPPSYDALDTPSRARGYLPEKPPVSPGSSSFTQSSSPLHPAASGSTTPISANAAGKRPMQGPRYSSWFGFGASKTTREVRSTVIGLVRDLVRVDLTSSDDHSGGAILSSCEEACKAYALSLSSVLQEKSIEGHTPIHWAIIKRPAEPVNSNDYDLVTALLSHSSPLTSSTVSDIRLACLMNSDHALFQRLRMSPVFSPMSGSDEILLGGGIPQDTIDVKDVDDDASAFVMHCSIMAFQKRMRVSKKIQLEFIAKGRMWRLAFSIAPSSKWTVSLAILEHSPPTWIDSRLLIEEPPQYVTGPAGATSWFSRPTSPDETSEDGANVLRKPKSTISLRLKAGRDQLTAPTPRYPHTGGEITLEFDDSLTASSLQYDGCTYYTPDGTLNARLEARLAKPEADCVIC</sequence>
<evidence type="ECO:0000313" key="2">
    <source>
        <dbReference type="EMBL" id="KZP28437.1"/>
    </source>
</evidence>
<keyword evidence="3" id="KW-1185">Reference proteome</keyword>
<accession>A0A166RMM3</accession>
<reference evidence="2 3" key="1">
    <citation type="journal article" date="2016" name="Mol. Biol. Evol.">
        <title>Comparative Genomics of Early-Diverging Mushroom-Forming Fungi Provides Insights into the Origins of Lignocellulose Decay Capabilities.</title>
        <authorList>
            <person name="Nagy L.G."/>
            <person name="Riley R."/>
            <person name="Tritt A."/>
            <person name="Adam C."/>
            <person name="Daum C."/>
            <person name="Floudas D."/>
            <person name="Sun H."/>
            <person name="Yadav J.S."/>
            <person name="Pangilinan J."/>
            <person name="Larsson K.H."/>
            <person name="Matsuura K."/>
            <person name="Barry K."/>
            <person name="Labutti K."/>
            <person name="Kuo R."/>
            <person name="Ohm R.A."/>
            <person name="Bhattacharya S.S."/>
            <person name="Shirouzu T."/>
            <person name="Yoshinaga Y."/>
            <person name="Martin F.M."/>
            <person name="Grigoriev I.V."/>
            <person name="Hibbett D.S."/>
        </authorList>
    </citation>
    <scope>NUCLEOTIDE SEQUENCE [LARGE SCALE GENOMIC DNA]</scope>
    <source>
        <strain evidence="2 3">CBS 109695</strain>
    </source>
</reference>
<name>A0A166RMM3_9AGAM</name>
<dbReference type="OrthoDB" id="2959034at2759"/>
<dbReference type="EMBL" id="KV417503">
    <property type="protein sequence ID" value="KZP28437.1"/>
    <property type="molecule type" value="Genomic_DNA"/>
</dbReference>
<gene>
    <name evidence="2" type="ORF">FIBSPDRAFT_917664</name>
</gene>
<dbReference type="Proteomes" id="UP000076532">
    <property type="component" value="Unassembled WGS sequence"/>
</dbReference>
<feature type="region of interest" description="Disordered" evidence="1">
    <location>
        <begin position="1"/>
        <end position="76"/>
    </location>
</feature>
<protein>
    <submittedName>
        <fullName evidence="2">Uncharacterized protein</fullName>
    </submittedName>
</protein>
<evidence type="ECO:0000313" key="3">
    <source>
        <dbReference type="Proteomes" id="UP000076532"/>
    </source>
</evidence>
<proteinExistence type="predicted"/>
<organism evidence="2 3">
    <name type="scientific">Athelia psychrophila</name>
    <dbReference type="NCBI Taxonomy" id="1759441"/>
    <lineage>
        <taxon>Eukaryota</taxon>
        <taxon>Fungi</taxon>
        <taxon>Dikarya</taxon>
        <taxon>Basidiomycota</taxon>
        <taxon>Agaricomycotina</taxon>
        <taxon>Agaricomycetes</taxon>
        <taxon>Agaricomycetidae</taxon>
        <taxon>Atheliales</taxon>
        <taxon>Atheliaceae</taxon>
        <taxon>Athelia</taxon>
    </lineage>
</organism>
<dbReference type="AlphaFoldDB" id="A0A166RMM3"/>
<feature type="compositionally biased region" description="Low complexity" evidence="1">
    <location>
        <begin position="44"/>
        <end position="58"/>
    </location>
</feature>
<feature type="compositionally biased region" description="Polar residues" evidence="1">
    <location>
        <begin position="324"/>
        <end position="333"/>
    </location>
</feature>